<feature type="region of interest" description="Disordered" evidence="1">
    <location>
        <begin position="252"/>
        <end position="290"/>
    </location>
</feature>
<dbReference type="AlphaFoldDB" id="J3NJT4"/>
<feature type="compositionally biased region" description="Acidic residues" evidence="1">
    <location>
        <begin position="616"/>
        <end position="632"/>
    </location>
</feature>
<feature type="domain" description="C2H2-type" evidence="2">
    <location>
        <begin position="896"/>
        <end position="916"/>
    </location>
</feature>
<dbReference type="EMBL" id="GL385395">
    <property type="protein sequence ID" value="EJT81536.1"/>
    <property type="molecule type" value="Genomic_DNA"/>
</dbReference>
<feature type="region of interest" description="Disordered" evidence="1">
    <location>
        <begin position="107"/>
        <end position="172"/>
    </location>
</feature>
<feature type="compositionally biased region" description="Polar residues" evidence="1">
    <location>
        <begin position="480"/>
        <end position="489"/>
    </location>
</feature>
<dbReference type="GeneID" id="20341972"/>
<reference evidence="4" key="5">
    <citation type="submission" date="2018-04" db="UniProtKB">
        <authorList>
            <consortium name="EnsemblFungi"/>
        </authorList>
    </citation>
    <scope>IDENTIFICATION</scope>
    <source>
        <strain evidence="4">R3-111a-1</strain>
    </source>
</reference>
<evidence type="ECO:0000259" key="2">
    <source>
        <dbReference type="PROSITE" id="PS00028"/>
    </source>
</evidence>
<feature type="region of interest" description="Disordered" evidence="1">
    <location>
        <begin position="722"/>
        <end position="746"/>
    </location>
</feature>
<gene>
    <name evidence="4" type="primary">20341972</name>
    <name evidence="3" type="ORF">GGTG_01514</name>
</gene>
<protein>
    <recommendedName>
        <fullName evidence="2">C2H2-type domain-containing protein</fullName>
    </recommendedName>
</protein>
<reference evidence="3" key="2">
    <citation type="submission" date="2010-07" db="EMBL/GenBank/DDBJ databases">
        <authorList>
            <consortium name="The Broad Institute Genome Sequencing Platform"/>
            <consortium name="Broad Institute Genome Sequencing Center for Infectious Disease"/>
            <person name="Ma L.-J."/>
            <person name="Dead R."/>
            <person name="Young S."/>
            <person name="Zeng Q."/>
            <person name="Koehrsen M."/>
            <person name="Alvarado L."/>
            <person name="Berlin A."/>
            <person name="Chapman S.B."/>
            <person name="Chen Z."/>
            <person name="Freedman E."/>
            <person name="Gellesch M."/>
            <person name="Goldberg J."/>
            <person name="Griggs A."/>
            <person name="Gujja S."/>
            <person name="Heilman E.R."/>
            <person name="Heiman D."/>
            <person name="Hepburn T."/>
            <person name="Howarth C."/>
            <person name="Jen D."/>
            <person name="Larson L."/>
            <person name="Mehta T."/>
            <person name="Neiman D."/>
            <person name="Pearson M."/>
            <person name="Roberts A."/>
            <person name="Saif S."/>
            <person name="Shea T."/>
            <person name="Shenoy N."/>
            <person name="Sisk P."/>
            <person name="Stolte C."/>
            <person name="Sykes S."/>
            <person name="Walk T."/>
            <person name="White J."/>
            <person name="Yandava C."/>
            <person name="Haas B."/>
            <person name="Nusbaum C."/>
            <person name="Birren B."/>
        </authorList>
    </citation>
    <scope>NUCLEOTIDE SEQUENCE</scope>
    <source>
        <strain evidence="3">R3-111a-1</strain>
    </source>
</reference>
<dbReference type="Pfam" id="PF26082">
    <property type="entry name" value="zf-C2H2_AcuF"/>
    <property type="match status" value="1"/>
</dbReference>
<keyword evidence="5" id="KW-1185">Reference proteome</keyword>
<reference evidence="3" key="3">
    <citation type="submission" date="2010-09" db="EMBL/GenBank/DDBJ databases">
        <title>Annotation of Gaeumannomyces graminis var. tritici R3-111a-1.</title>
        <authorList>
            <consortium name="The Broad Institute Genome Sequencing Platform"/>
            <person name="Ma L.-J."/>
            <person name="Dead R."/>
            <person name="Young S.K."/>
            <person name="Zeng Q."/>
            <person name="Gargeya S."/>
            <person name="Fitzgerald M."/>
            <person name="Haas B."/>
            <person name="Abouelleil A."/>
            <person name="Alvarado L."/>
            <person name="Arachchi H.M."/>
            <person name="Berlin A."/>
            <person name="Brown A."/>
            <person name="Chapman S.B."/>
            <person name="Chen Z."/>
            <person name="Dunbar C."/>
            <person name="Freedman E."/>
            <person name="Gearin G."/>
            <person name="Gellesch M."/>
            <person name="Goldberg J."/>
            <person name="Griggs A."/>
            <person name="Gujja S."/>
            <person name="Heiman D."/>
            <person name="Howarth C."/>
            <person name="Larson L."/>
            <person name="Lui A."/>
            <person name="MacDonald P.J.P."/>
            <person name="Mehta T."/>
            <person name="Montmayeur A."/>
            <person name="Murphy C."/>
            <person name="Neiman D."/>
            <person name="Pearson M."/>
            <person name="Priest M."/>
            <person name="Roberts A."/>
            <person name="Saif S."/>
            <person name="Shea T."/>
            <person name="Shenoy N."/>
            <person name="Sisk P."/>
            <person name="Stolte C."/>
            <person name="Sykes S."/>
            <person name="Yandava C."/>
            <person name="Wortman J."/>
            <person name="Nusbaum C."/>
            <person name="Birren B."/>
        </authorList>
    </citation>
    <scope>NUCLEOTIDE SEQUENCE</scope>
    <source>
        <strain evidence="3">R3-111a-1</strain>
    </source>
</reference>
<sequence>MSSTYMGTVYPPDYFNGSRPDHTPGQRSVAVAAAATAQEPAAVLSHLSPTSAQYTSSAASPTFLAQSSPAESTPASLQYQTSDFTSDGFSDEFFGVDFSTLENGTPSFLGEDAGASGSQGLTLVSGPLSYQTPDPASSNPDGGSQGYLLSPEQTPSLHTISPPNKESRGHQAALPSTRLFEAPSTEDLLKSEQSSPHSHFTTPGTSEDSLVAGAPAMSGQSPRVMVSMYDQDGYVPVGDMAPPEFLLDPTSTGFAPDDTVKPSPVVSRDTTGRWMPDSSTGQGGIEPSGRIAGETASVNDLAATRVVQERNIGVQIWLDGNGRGGAEPPPSASESNLNGVSSREIPLGSETENVAQPGRIYYVEGGSGPLTQEDVDIMRQNRNWEDAPAVFAISSPGDQHCQPGTSADAMRKFEKMCRDNDSVVSRAATWGTRRRSLPIDVDMEGIVSGNFLKKLSISRGEFFKDLRTLVRRPSASNLANLKRSLSSPSQDDDLRHSTDGSGERRQSRDSLAPPTKSGGWTTKRHPTPSINTALVGMGSSVASIGATHARSGSISSTTPVVTPKSPFTLKVNIGRRRAKSELVKPGIEGSFSNIADMWKKTGGPPVALAKAPALVDQDDDDDDDDDLDDGEASSEAVKLIDDVVPNLSGFHQHILKLNPMLAQTNGYLVDRIAHQQVVRFKSLCNAKIKHAGSVQTQRCPAGRNLCIALGGSAVLLESKSDSRGLDPLSARPQGSDDDVSTPLEGAIGPESFPQDIPMPPTQSLPAEFECQLCFTPKKFQKPSDWTKHVHEDVQPFTCTWDRCRDPKIFKRKADWVRHENEGHRHLEWWTCDVDDCRHTCYRRDNFLQHLVREHKFSEPKVKTKAAIKRTGALDPTWQRVERCHVETRDSPQNEPCRFCGKTFPTWKKLTVHLAKHMEQISLPLLRLVARKQLDADTIISPIQDPPQRFFEALSAKDEPPSLSFGHSSGVFQPQTSQPPIGPMQFPAHQGDFGFPVGAPGGSAFQTQHQRPASFGGFVGGIQDMGMSQVGTTSFQPTPSYFNLPVTTGPFGSVQQSYMPVTNELEPFPHLSMVTPIDAMSMPAPAPSPMQYSHMMDPASAGGGHFTPQGSASPYARSPHQQPGHSFY</sequence>
<dbReference type="HOGENOM" id="CLU_005537_0_0_1"/>
<evidence type="ECO:0000256" key="1">
    <source>
        <dbReference type="SAM" id="MobiDB-lite"/>
    </source>
</evidence>
<feature type="compositionally biased region" description="Polar residues" evidence="1">
    <location>
        <begin position="332"/>
        <end position="341"/>
    </location>
</feature>
<feature type="compositionally biased region" description="Polar residues" evidence="1">
    <location>
        <begin position="191"/>
        <end position="208"/>
    </location>
</feature>
<feature type="compositionally biased region" description="Polar residues" evidence="1">
    <location>
        <begin position="116"/>
        <end position="142"/>
    </location>
</feature>
<evidence type="ECO:0000313" key="3">
    <source>
        <dbReference type="EMBL" id="EJT81536.1"/>
    </source>
</evidence>
<evidence type="ECO:0000313" key="4">
    <source>
        <dbReference type="EnsemblFungi" id="EJT81536"/>
    </source>
</evidence>
<dbReference type="RefSeq" id="XP_009217545.1">
    <property type="nucleotide sequence ID" value="XM_009219281.1"/>
</dbReference>
<feature type="region of interest" description="Disordered" evidence="1">
    <location>
        <begin position="184"/>
        <end position="209"/>
    </location>
</feature>
<dbReference type="OrthoDB" id="5315052at2759"/>
<proteinExistence type="predicted"/>
<dbReference type="PANTHER" id="PTHR35391">
    <property type="entry name" value="C2H2-TYPE DOMAIN-CONTAINING PROTEIN-RELATED"/>
    <property type="match status" value="1"/>
</dbReference>
<feature type="region of interest" description="Disordered" evidence="1">
    <location>
        <begin position="612"/>
        <end position="632"/>
    </location>
</feature>
<feature type="compositionally biased region" description="Polar residues" evidence="1">
    <location>
        <begin position="1118"/>
        <end position="1127"/>
    </location>
</feature>
<name>J3NJT4_GAET3</name>
<feature type="region of interest" description="Disordered" evidence="1">
    <location>
        <begin position="319"/>
        <end position="350"/>
    </location>
</feature>
<feature type="region of interest" description="Disordered" evidence="1">
    <location>
        <begin position="1090"/>
        <end position="1127"/>
    </location>
</feature>
<organism evidence="3">
    <name type="scientific">Gaeumannomyces tritici (strain R3-111a-1)</name>
    <name type="common">Wheat and barley take-all root rot fungus</name>
    <name type="synonym">Gaeumannomyces graminis var. tritici</name>
    <dbReference type="NCBI Taxonomy" id="644352"/>
    <lineage>
        <taxon>Eukaryota</taxon>
        <taxon>Fungi</taxon>
        <taxon>Dikarya</taxon>
        <taxon>Ascomycota</taxon>
        <taxon>Pezizomycotina</taxon>
        <taxon>Sordariomycetes</taxon>
        <taxon>Sordariomycetidae</taxon>
        <taxon>Magnaporthales</taxon>
        <taxon>Magnaporthaceae</taxon>
        <taxon>Gaeumannomyces</taxon>
    </lineage>
</organism>
<dbReference type="SMART" id="SM00355">
    <property type="entry name" value="ZnF_C2H2"/>
    <property type="match status" value="3"/>
</dbReference>
<accession>J3NJT4</accession>
<dbReference type="eggNOG" id="ENOG502QVRM">
    <property type="taxonomic scope" value="Eukaryota"/>
</dbReference>
<feature type="region of interest" description="Disordered" evidence="1">
    <location>
        <begin position="480"/>
        <end position="530"/>
    </location>
</feature>
<reference evidence="5" key="1">
    <citation type="submission" date="2010-07" db="EMBL/GenBank/DDBJ databases">
        <title>The genome sequence of Gaeumannomyces graminis var. tritici strain R3-111a-1.</title>
        <authorList>
            <consortium name="The Broad Institute Genome Sequencing Platform"/>
            <person name="Ma L.-J."/>
            <person name="Dead R."/>
            <person name="Young S."/>
            <person name="Zeng Q."/>
            <person name="Koehrsen M."/>
            <person name="Alvarado L."/>
            <person name="Berlin A."/>
            <person name="Chapman S.B."/>
            <person name="Chen Z."/>
            <person name="Freedman E."/>
            <person name="Gellesch M."/>
            <person name="Goldberg J."/>
            <person name="Griggs A."/>
            <person name="Gujja S."/>
            <person name="Heilman E.R."/>
            <person name="Heiman D."/>
            <person name="Hepburn T."/>
            <person name="Howarth C."/>
            <person name="Jen D."/>
            <person name="Larson L."/>
            <person name="Mehta T."/>
            <person name="Neiman D."/>
            <person name="Pearson M."/>
            <person name="Roberts A."/>
            <person name="Saif S."/>
            <person name="Shea T."/>
            <person name="Shenoy N."/>
            <person name="Sisk P."/>
            <person name="Stolte C."/>
            <person name="Sykes S."/>
            <person name="Walk T."/>
            <person name="White J."/>
            <person name="Yandava C."/>
            <person name="Haas B."/>
            <person name="Nusbaum C."/>
            <person name="Birren B."/>
        </authorList>
    </citation>
    <scope>NUCLEOTIDE SEQUENCE [LARGE SCALE GENOMIC DNA]</scope>
    <source>
        <strain evidence="5">R3-111a-1</strain>
    </source>
</reference>
<evidence type="ECO:0000313" key="5">
    <source>
        <dbReference type="Proteomes" id="UP000006039"/>
    </source>
</evidence>
<dbReference type="Proteomes" id="UP000006039">
    <property type="component" value="Unassembled WGS sequence"/>
</dbReference>
<feature type="region of interest" description="Disordered" evidence="1">
    <location>
        <begin position="1"/>
        <end position="33"/>
    </location>
</feature>
<feature type="compositionally biased region" description="Basic and acidic residues" evidence="1">
    <location>
        <begin position="492"/>
        <end position="508"/>
    </location>
</feature>
<dbReference type="InterPro" id="IPR058925">
    <property type="entry name" value="zf-C2H2_AcuF"/>
</dbReference>
<reference evidence="4" key="4">
    <citation type="journal article" date="2015" name="G3 (Bethesda)">
        <title>Genome sequences of three phytopathogenic species of the Magnaporthaceae family of fungi.</title>
        <authorList>
            <person name="Okagaki L.H."/>
            <person name="Nunes C.C."/>
            <person name="Sailsbery J."/>
            <person name="Clay B."/>
            <person name="Brown D."/>
            <person name="John T."/>
            <person name="Oh Y."/>
            <person name="Young N."/>
            <person name="Fitzgerald M."/>
            <person name="Haas B.J."/>
            <person name="Zeng Q."/>
            <person name="Young S."/>
            <person name="Adiconis X."/>
            <person name="Fan L."/>
            <person name="Levin J.Z."/>
            <person name="Mitchell T.K."/>
            <person name="Okubara P.A."/>
            <person name="Farman M.L."/>
            <person name="Kohn L.M."/>
            <person name="Birren B."/>
            <person name="Ma L.-J."/>
            <person name="Dean R.A."/>
        </authorList>
    </citation>
    <scope>NUCLEOTIDE SEQUENCE</scope>
    <source>
        <strain evidence="4">R3-111a-1</strain>
    </source>
</reference>
<dbReference type="VEuPathDB" id="FungiDB:GGTG_01514"/>
<dbReference type="PANTHER" id="PTHR35391:SF3">
    <property type="entry name" value="FINGER DOMAIN PROTEIN, PUTATIVE (AFU_ORTHOLOGUE AFUA_8G04300)-RELATED"/>
    <property type="match status" value="1"/>
</dbReference>
<feature type="domain" description="C2H2-type" evidence="2">
    <location>
        <begin position="831"/>
        <end position="854"/>
    </location>
</feature>
<dbReference type="PROSITE" id="PS00028">
    <property type="entry name" value="ZINC_FINGER_C2H2_1"/>
    <property type="match status" value="2"/>
</dbReference>
<dbReference type="STRING" id="644352.J3NJT4"/>
<dbReference type="InterPro" id="IPR013087">
    <property type="entry name" value="Znf_C2H2_type"/>
</dbReference>
<feature type="compositionally biased region" description="Polar residues" evidence="1">
    <location>
        <begin position="151"/>
        <end position="164"/>
    </location>
</feature>
<dbReference type="EnsemblFungi" id="EJT81536">
    <property type="protein sequence ID" value="EJT81536"/>
    <property type="gene ID" value="GGTG_01514"/>
</dbReference>